<evidence type="ECO:0000256" key="1">
    <source>
        <dbReference type="SAM" id="MobiDB-lite"/>
    </source>
</evidence>
<dbReference type="EMBL" id="JACXAI010000023">
    <property type="protein sequence ID" value="MBD1381902.1"/>
    <property type="molecule type" value="Genomic_DNA"/>
</dbReference>
<reference evidence="2" key="1">
    <citation type="submission" date="2020-09" db="EMBL/GenBank/DDBJ databases">
        <title>A novel bacterium of genus Bacillus, isolated from South China Sea.</title>
        <authorList>
            <person name="Huang H."/>
            <person name="Mo K."/>
            <person name="Hu Y."/>
        </authorList>
    </citation>
    <scope>NUCLEOTIDE SEQUENCE</scope>
    <source>
        <strain evidence="2">IB182487</strain>
    </source>
</reference>
<dbReference type="Pfam" id="PF14153">
    <property type="entry name" value="Spore_coat_CotO"/>
    <property type="match status" value="1"/>
</dbReference>
<sequence length="153" mass="17847">MTNKQKEKNQIQPLMYIVQPDYNEVQAQMQTLVVKKNKIDTIENKQPVAVKEKNEKMQESQSNSYEEDQVVKKPEKKRRKPISQMSIAEKVDFFTNLPRNIPKTLCQIETETDTYRGIIITEENGLVHIRTLGEPNEIKLQIEEIKSITLLGF</sequence>
<evidence type="ECO:0000313" key="2">
    <source>
        <dbReference type="EMBL" id="MBD1381902.1"/>
    </source>
</evidence>
<keyword evidence="3" id="KW-1185">Reference proteome</keyword>
<protein>
    <recommendedName>
        <fullName evidence="4">Spore coat protein CotO</fullName>
    </recommendedName>
</protein>
<feature type="region of interest" description="Disordered" evidence="1">
    <location>
        <begin position="44"/>
        <end position="83"/>
    </location>
</feature>
<organism evidence="2 3">
    <name type="scientific">Metabacillus arenae</name>
    <dbReference type="NCBI Taxonomy" id="2771434"/>
    <lineage>
        <taxon>Bacteria</taxon>
        <taxon>Bacillati</taxon>
        <taxon>Bacillota</taxon>
        <taxon>Bacilli</taxon>
        <taxon>Bacillales</taxon>
        <taxon>Bacillaceae</taxon>
        <taxon>Metabacillus</taxon>
    </lineage>
</organism>
<dbReference type="RefSeq" id="WP_191159571.1">
    <property type="nucleotide sequence ID" value="NZ_JACXAI010000023.1"/>
</dbReference>
<name>A0A926RZ61_9BACI</name>
<evidence type="ECO:0000313" key="3">
    <source>
        <dbReference type="Proteomes" id="UP000626844"/>
    </source>
</evidence>
<accession>A0A926RZ61</accession>
<dbReference type="AlphaFoldDB" id="A0A926RZ61"/>
<evidence type="ECO:0008006" key="4">
    <source>
        <dbReference type="Google" id="ProtNLM"/>
    </source>
</evidence>
<dbReference type="InterPro" id="IPR025439">
    <property type="entry name" value="Spore_coat_CotO"/>
</dbReference>
<gene>
    <name evidence="2" type="ORF">IC621_16860</name>
</gene>
<dbReference type="Proteomes" id="UP000626844">
    <property type="component" value="Unassembled WGS sequence"/>
</dbReference>
<comment type="caution">
    <text evidence="2">The sequence shown here is derived from an EMBL/GenBank/DDBJ whole genome shotgun (WGS) entry which is preliminary data.</text>
</comment>
<proteinExistence type="predicted"/>